<dbReference type="InterPro" id="IPR005545">
    <property type="entry name" value="YCII"/>
</dbReference>
<dbReference type="SUPFAM" id="SSF54909">
    <property type="entry name" value="Dimeric alpha+beta barrel"/>
    <property type="match status" value="1"/>
</dbReference>
<comment type="caution">
    <text evidence="3">The sequence shown here is derived from an EMBL/GenBank/DDBJ whole genome shotgun (WGS) entry which is preliminary data.</text>
</comment>
<dbReference type="InterPro" id="IPR011008">
    <property type="entry name" value="Dimeric_a/b-barrel"/>
</dbReference>
<evidence type="ECO:0000259" key="2">
    <source>
        <dbReference type="Pfam" id="PF03795"/>
    </source>
</evidence>
<proteinExistence type="inferred from homology"/>
<feature type="domain" description="YCII-related" evidence="2">
    <location>
        <begin position="6"/>
        <end position="92"/>
    </location>
</feature>
<evidence type="ECO:0000256" key="1">
    <source>
        <dbReference type="ARBA" id="ARBA00007689"/>
    </source>
</evidence>
<gene>
    <name evidence="3" type="ORF">QO011_007708</name>
</gene>
<evidence type="ECO:0000313" key="4">
    <source>
        <dbReference type="Proteomes" id="UP001242480"/>
    </source>
</evidence>
<organism evidence="3 4">
    <name type="scientific">Labrys wisconsinensis</name>
    <dbReference type="NCBI Taxonomy" id="425677"/>
    <lineage>
        <taxon>Bacteria</taxon>
        <taxon>Pseudomonadati</taxon>
        <taxon>Pseudomonadota</taxon>
        <taxon>Alphaproteobacteria</taxon>
        <taxon>Hyphomicrobiales</taxon>
        <taxon>Xanthobacteraceae</taxon>
        <taxon>Labrys</taxon>
    </lineage>
</organism>
<dbReference type="Pfam" id="PF03795">
    <property type="entry name" value="YCII"/>
    <property type="match status" value="1"/>
</dbReference>
<dbReference type="EMBL" id="JAUSVX010000025">
    <property type="protein sequence ID" value="MDQ0474667.1"/>
    <property type="molecule type" value="Genomic_DNA"/>
</dbReference>
<sequence length="105" mass="11246">MPYFLCRLNPPRPSFASDMTEAEAALMARHAGHLRDCAAKGTLLIAGPVADPAGPWGLGVFRADSEAQMRVLTGTDPVIRADAGFSYDIYPMLSAIVGRPNLQET</sequence>
<reference evidence="3 4" key="1">
    <citation type="submission" date="2023-07" db="EMBL/GenBank/DDBJ databases">
        <title>Genomic Encyclopedia of Type Strains, Phase IV (KMG-IV): sequencing the most valuable type-strain genomes for metagenomic binning, comparative biology and taxonomic classification.</title>
        <authorList>
            <person name="Goeker M."/>
        </authorList>
    </citation>
    <scope>NUCLEOTIDE SEQUENCE [LARGE SCALE GENOMIC DNA]</scope>
    <source>
        <strain evidence="3 4">DSM 19619</strain>
    </source>
</reference>
<dbReference type="RefSeq" id="WP_307284671.1">
    <property type="nucleotide sequence ID" value="NZ_JAUSVX010000025.1"/>
</dbReference>
<protein>
    <submittedName>
        <fullName evidence="3">Uncharacterized protein YciI</fullName>
    </submittedName>
</protein>
<name>A0ABU0JK53_9HYPH</name>
<comment type="similarity">
    <text evidence="1">Belongs to the YciI family.</text>
</comment>
<dbReference type="Proteomes" id="UP001242480">
    <property type="component" value="Unassembled WGS sequence"/>
</dbReference>
<evidence type="ECO:0000313" key="3">
    <source>
        <dbReference type="EMBL" id="MDQ0474667.1"/>
    </source>
</evidence>
<accession>A0ABU0JK53</accession>
<keyword evidence="4" id="KW-1185">Reference proteome</keyword>